<dbReference type="SUPFAM" id="SSF57667">
    <property type="entry name" value="beta-beta-alpha zinc fingers"/>
    <property type="match status" value="3"/>
</dbReference>
<evidence type="ECO:0000256" key="6">
    <source>
        <dbReference type="ARBA" id="ARBA00022771"/>
    </source>
</evidence>
<keyword evidence="10" id="KW-0804">Transcription</keyword>
<dbReference type="FunFam" id="3.30.160.60:FF:000226">
    <property type="entry name" value="Zinc finger protein 236 variant"/>
    <property type="match status" value="1"/>
</dbReference>
<dbReference type="InterPro" id="IPR050331">
    <property type="entry name" value="Zinc_finger"/>
</dbReference>
<comment type="subcellular location">
    <subcellularLocation>
        <location evidence="2">Nucleus</location>
    </subcellularLocation>
</comment>
<evidence type="ECO:0000256" key="10">
    <source>
        <dbReference type="ARBA" id="ARBA00023163"/>
    </source>
</evidence>
<keyword evidence="4" id="KW-0479">Metal-binding</keyword>
<feature type="domain" description="C2H2-type" evidence="14">
    <location>
        <begin position="503"/>
        <end position="530"/>
    </location>
</feature>
<dbReference type="PROSITE" id="PS50157">
    <property type="entry name" value="ZINC_FINGER_C2H2_2"/>
    <property type="match status" value="6"/>
</dbReference>
<evidence type="ECO:0000256" key="8">
    <source>
        <dbReference type="ARBA" id="ARBA00023015"/>
    </source>
</evidence>
<feature type="domain" description="C2H2-type" evidence="14">
    <location>
        <begin position="560"/>
        <end position="587"/>
    </location>
</feature>
<feature type="compositionally biased region" description="Polar residues" evidence="13">
    <location>
        <begin position="233"/>
        <end position="253"/>
    </location>
</feature>
<dbReference type="InterPro" id="IPR013087">
    <property type="entry name" value="Znf_C2H2_type"/>
</dbReference>
<evidence type="ECO:0000256" key="2">
    <source>
        <dbReference type="ARBA" id="ARBA00004123"/>
    </source>
</evidence>
<evidence type="ECO:0000256" key="11">
    <source>
        <dbReference type="ARBA" id="ARBA00023242"/>
    </source>
</evidence>
<protein>
    <submittedName>
        <fullName evidence="16">Zinc finger and SCAN domain-containing protein 12-like</fullName>
    </submittedName>
</protein>
<dbReference type="PANTHER" id="PTHR16515:SF49">
    <property type="entry name" value="GASTRULA ZINC FINGER PROTEIN XLCGF49.1-LIKE-RELATED"/>
    <property type="match status" value="1"/>
</dbReference>
<dbReference type="GO" id="GO:0008270">
    <property type="term" value="F:zinc ion binding"/>
    <property type="evidence" value="ECO:0007669"/>
    <property type="project" value="UniProtKB-KW"/>
</dbReference>
<keyword evidence="8" id="KW-0805">Transcription regulation</keyword>
<feature type="compositionally biased region" description="Basic and acidic residues" evidence="13">
    <location>
        <begin position="454"/>
        <end position="473"/>
    </location>
</feature>
<keyword evidence="11" id="KW-0539">Nucleus</keyword>
<comment type="similarity">
    <text evidence="3">Belongs to the krueppel C2H2-type zinc-finger protein family.</text>
</comment>
<keyword evidence="5" id="KW-0677">Repeat</keyword>
<dbReference type="Pfam" id="PF00096">
    <property type="entry name" value="zf-C2H2"/>
    <property type="match status" value="4"/>
</dbReference>
<dbReference type="AlphaFoldDB" id="A0A6P8H6B7"/>
<dbReference type="Gene3D" id="3.30.160.60">
    <property type="entry name" value="Classic Zinc Finger"/>
    <property type="match status" value="5"/>
</dbReference>
<evidence type="ECO:0000256" key="1">
    <source>
        <dbReference type="ARBA" id="ARBA00003767"/>
    </source>
</evidence>
<dbReference type="KEGG" id="aten:116288391"/>
<proteinExistence type="inferred from homology"/>
<evidence type="ECO:0000256" key="7">
    <source>
        <dbReference type="ARBA" id="ARBA00022833"/>
    </source>
</evidence>
<accession>A0A6P8H6B7</accession>
<dbReference type="PANTHER" id="PTHR16515">
    <property type="entry name" value="PR DOMAIN ZINC FINGER PROTEIN"/>
    <property type="match status" value="1"/>
</dbReference>
<evidence type="ECO:0000313" key="16">
    <source>
        <dbReference type="RefSeq" id="XP_031551036.1"/>
    </source>
</evidence>
<dbReference type="Proteomes" id="UP000515163">
    <property type="component" value="Unplaced"/>
</dbReference>
<feature type="domain" description="C2H2-type" evidence="14">
    <location>
        <begin position="616"/>
        <end position="643"/>
    </location>
</feature>
<dbReference type="PROSITE" id="PS00028">
    <property type="entry name" value="ZINC_FINGER_C2H2_1"/>
    <property type="match status" value="6"/>
</dbReference>
<feature type="domain" description="C2H2-type" evidence="14">
    <location>
        <begin position="644"/>
        <end position="672"/>
    </location>
</feature>
<dbReference type="RefSeq" id="XP_031551036.1">
    <property type="nucleotide sequence ID" value="XM_031695176.1"/>
</dbReference>
<organism evidence="15 16">
    <name type="scientific">Actinia tenebrosa</name>
    <name type="common">Australian red waratah sea anemone</name>
    <dbReference type="NCBI Taxonomy" id="6105"/>
    <lineage>
        <taxon>Eukaryota</taxon>
        <taxon>Metazoa</taxon>
        <taxon>Cnidaria</taxon>
        <taxon>Anthozoa</taxon>
        <taxon>Hexacorallia</taxon>
        <taxon>Actiniaria</taxon>
        <taxon>Actiniidae</taxon>
        <taxon>Actinia</taxon>
    </lineage>
</organism>
<dbReference type="OrthoDB" id="6155966at2759"/>
<dbReference type="FunFam" id="3.30.160.60:FF:002343">
    <property type="entry name" value="Zinc finger protein 33A"/>
    <property type="match status" value="1"/>
</dbReference>
<evidence type="ECO:0000256" key="13">
    <source>
        <dbReference type="SAM" id="MobiDB-lite"/>
    </source>
</evidence>
<dbReference type="FunFam" id="3.30.160.60:FF:001049">
    <property type="entry name" value="zinc finger protein 319"/>
    <property type="match status" value="1"/>
</dbReference>
<dbReference type="GeneID" id="116288391"/>
<keyword evidence="15" id="KW-1185">Reference proteome</keyword>
<keyword evidence="7" id="KW-0862">Zinc</keyword>
<dbReference type="InParanoid" id="A0A6P8H6B7"/>
<feature type="region of interest" description="Disordered" evidence="13">
    <location>
        <begin position="454"/>
        <end position="495"/>
    </location>
</feature>
<dbReference type="FunFam" id="3.30.160.60:FF:002063">
    <property type="entry name" value="RB associated KRAB zinc finger"/>
    <property type="match status" value="1"/>
</dbReference>
<gene>
    <name evidence="16" type="primary">LOC116288391</name>
</gene>
<evidence type="ECO:0000256" key="9">
    <source>
        <dbReference type="ARBA" id="ARBA00023125"/>
    </source>
</evidence>
<evidence type="ECO:0000256" key="4">
    <source>
        <dbReference type="ARBA" id="ARBA00022723"/>
    </source>
</evidence>
<dbReference type="SMART" id="SM00355">
    <property type="entry name" value="ZnF_C2H2"/>
    <property type="match status" value="6"/>
</dbReference>
<sequence length="739" mass="82042">MSQDTAATPALPQLIANSNMPFGMGYSFPVIHQPMGQFIPMSMVPFDSNTIQHYMEFATKSGFHPAMIAPMFGPATCTVTPPNMLLNHSGDNGNSSPGITDNQTQIMDQDSSSLVSGHDMMTTTSSSNIHSIGSDKTPQPQMPSMFFLPFAPAGLTGYFPNYPAFNVITASTKNNEISQEGGNPPQKLADEQDVLLPSKSEEKNSDELDVARILIDMQVPVVKQDVRSSVALTSGCNQDSNEARSISNQNASSEDVIRSPLAPTDIYPRTICHSGFDGPVTSSLFQNCSEQIQNDEQLEETTSNDYVINELDVQTSENIKLKDSSDPNDQVKPEGLQLENVRSEEPGGVKLEVVSEGESNQPGQSMDITGHEQLPMPVSNHVKIVDIAYDSLEQKPVETCQGQNLLELKSIKSEVMDVTSVTNPAAKSTVVSKESSKCFTSDDFVSLPDYHEQINADPEGKDALKHASPKEGKDEDDLEKDVNYEATGEESVTEENDVPKKTYKCDVCSQLFRSPLGLQKHMEFHMDDGKNFTCTICFMHFCNDNALQDHHEKHMRKRPHKCEFCPKAFRDPGSLQKHVRVHTGEKPYKCKDCPRSFAEYSSLRKHQRVHTGEQPYKCQYCSKAFSISGNLQRHILIHTGERPYKCTFCTKAFNNPSHLRRHVKNLHFNKGDAAIDEAMLSHYGNTAATKNAYNESPPVIKENEETMKQETKHVNNIGPQLVNNDSLEPESRNVVIQAL</sequence>
<evidence type="ECO:0000256" key="5">
    <source>
        <dbReference type="ARBA" id="ARBA00022737"/>
    </source>
</evidence>
<reference evidence="16" key="1">
    <citation type="submission" date="2025-08" db="UniProtKB">
        <authorList>
            <consortium name="RefSeq"/>
        </authorList>
    </citation>
    <scope>IDENTIFICATION</scope>
    <source>
        <tissue evidence="16">Tentacle</tissue>
    </source>
</reference>
<comment type="function">
    <text evidence="1">May be involved in transcriptional regulation.</text>
</comment>
<dbReference type="InterPro" id="IPR036236">
    <property type="entry name" value="Znf_C2H2_sf"/>
</dbReference>
<evidence type="ECO:0000256" key="3">
    <source>
        <dbReference type="ARBA" id="ARBA00006991"/>
    </source>
</evidence>
<dbReference type="GO" id="GO:0010468">
    <property type="term" value="P:regulation of gene expression"/>
    <property type="evidence" value="ECO:0007669"/>
    <property type="project" value="TreeGrafter"/>
</dbReference>
<evidence type="ECO:0000313" key="15">
    <source>
        <dbReference type="Proteomes" id="UP000515163"/>
    </source>
</evidence>
<feature type="region of interest" description="Disordered" evidence="13">
    <location>
        <begin position="233"/>
        <end position="259"/>
    </location>
</feature>
<feature type="domain" description="C2H2-type" evidence="14">
    <location>
        <begin position="532"/>
        <end position="559"/>
    </location>
</feature>
<name>A0A6P8H6B7_ACTTE</name>
<evidence type="ECO:0000256" key="12">
    <source>
        <dbReference type="PROSITE-ProRule" id="PRU00042"/>
    </source>
</evidence>
<keyword evidence="6 12" id="KW-0863">Zinc-finger</keyword>
<dbReference type="GO" id="GO:0005634">
    <property type="term" value="C:nucleus"/>
    <property type="evidence" value="ECO:0007669"/>
    <property type="project" value="UniProtKB-SubCell"/>
</dbReference>
<feature type="domain" description="C2H2-type" evidence="14">
    <location>
        <begin position="588"/>
        <end position="615"/>
    </location>
</feature>
<dbReference type="GO" id="GO:0003677">
    <property type="term" value="F:DNA binding"/>
    <property type="evidence" value="ECO:0007669"/>
    <property type="project" value="UniProtKB-KW"/>
</dbReference>
<evidence type="ECO:0000259" key="14">
    <source>
        <dbReference type="PROSITE" id="PS50157"/>
    </source>
</evidence>
<keyword evidence="9" id="KW-0238">DNA-binding</keyword>